<accession>A0A9N9P539</accession>
<proteinExistence type="predicted"/>
<dbReference type="AlphaFoldDB" id="A0A9N9P539"/>
<sequence length="103" mass="12079">RIKKEASYNHVRDYCGSNQLSGLLSVYNTIFKTIDLVLADHLISIQLLLQRAQMNQSLLYQEILVKEPNIEADKLLLDIPNDEILELWEVFILQELRHLNYII</sequence>
<evidence type="ECO:0000313" key="1">
    <source>
        <dbReference type="EMBL" id="CAG8791764.1"/>
    </source>
</evidence>
<protein>
    <submittedName>
        <fullName evidence="1">6454_t:CDS:1</fullName>
    </submittedName>
</protein>
<feature type="non-terminal residue" evidence="1">
    <location>
        <position position="103"/>
    </location>
</feature>
<organism evidence="1 2">
    <name type="scientific">Racocetra fulgida</name>
    <dbReference type="NCBI Taxonomy" id="60492"/>
    <lineage>
        <taxon>Eukaryota</taxon>
        <taxon>Fungi</taxon>
        <taxon>Fungi incertae sedis</taxon>
        <taxon>Mucoromycota</taxon>
        <taxon>Glomeromycotina</taxon>
        <taxon>Glomeromycetes</taxon>
        <taxon>Diversisporales</taxon>
        <taxon>Gigasporaceae</taxon>
        <taxon>Racocetra</taxon>
    </lineage>
</organism>
<keyword evidence="2" id="KW-1185">Reference proteome</keyword>
<name>A0A9N9P539_9GLOM</name>
<gene>
    <name evidence="1" type="ORF">RFULGI_LOCUS16812</name>
</gene>
<dbReference type="OrthoDB" id="2440253at2759"/>
<reference evidence="1" key="1">
    <citation type="submission" date="2021-06" db="EMBL/GenBank/DDBJ databases">
        <authorList>
            <person name="Kallberg Y."/>
            <person name="Tangrot J."/>
            <person name="Rosling A."/>
        </authorList>
    </citation>
    <scope>NUCLEOTIDE SEQUENCE</scope>
    <source>
        <strain evidence="1">IN212</strain>
    </source>
</reference>
<comment type="caution">
    <text evidence="1">The sequence shown here is derived from an EMBL/GenBank/DDBJ whole genome shotgun (WGS) entry which is preliminary data.</text>
</comment>
<feature type="non-terminal residue" evidence="1">
    <location>
        <position position="1"/>
    </location>
</feature>
<evidence type="ECO:0000313" key="2">
    <source>
        <dbReference type="Proteomes" id="UP000789396"/>
    </source>
</evidence>
<dbReference type="EMBL" id="CAJVPZ010062106">
    <property type="protein sequence ID" value="CAG8791764.1"/>
    <property type="molecule type" value="Genomic_DNA"/>
</dbReference>
<dbReference type="Proteomes" id="UP000789396">
    <property type="component" value="Unassembled WGS sequence"/>
</dbReference>